<feature type="domain" description="Helitron helicase-like" evidence="1">
    <location>
        <begin position="40"/>
        <end position="123"/>
    </location>
</feature>
<protein>
    <recommendedName>
        <fullName evidence="1">Helitron helicase-like domain-containing protein</fullName>
    </recommendedName>
</protein>
<sequence>MFLKQALKGEAAASITYVPVIGDNYCITDNILKKQYDRSASIYGKPDIFLTFTCNPYWKEIQSNLYAGQTAADRPDLVARVFNLKVRALCRELFKRNVLGEVAAYIYVIEFQKRGLPHMHMLLTFKSEWKLNTAEQIDHLISAELPDPEEDPVLFELVSKNMIHRPCGSLNPVAACMKDGVCTK</sequence>
<name>A0A3P8AR26_HELPZ</name>
<gene>
    <name evidence="2" type="ORF">HPBE_LOCUS18801</name>
</gene>
<dbReference type="InterPro" id="IPR025476">
    <property type="entry name" value="Helitron_helicase-like"/>
</dbReference>
<accession>A0A3P8AR26</accession>
<dbReference type="OrthoDB" id="10055660at2759"/>
<dbReference type="AlphaFoldDB" id="A0A3P8AR26"/>
<dbReference type="EMBL" id="UZAH01030928">
    <property type="protein sequence ID" value="VDP12971.1"/>
    <property type="molecule type" value="Genomic_DNA"/>
</dbReference>
<dbReference type="Pfam" id="PF14214">
    <property type="entry name" value="Helitron_like_N"/>
    <property type="match status" value="1"/>
</dbReference>
<evidence type="ECO:0000259" key="1">
    <source>
        <dbReference type="Pfam" id="PF14214"/>
    </source>
</evidence>
<evidence type="ECO:0000313" key="2">
    <source>
        <dbReference type="EMBL" id="VDP12971.1"/>
    </source>
</evidence>
<reference evidence="2" key="1">
    <citation type="submission" date="2018-11" db="EMBL/GenBank/DDBJ databases">
        <authorList>
            <consortium name="Pathogen Informatics"/>
        </authorList>
    </citation>
    <scope>NUCLEOTIDE SEQUENCE [LARGE SCALE GENOMIC DNA]</scope>
</reference>
<proteinExistence type="predicted"/>
<organism evidence="2">
    <name type="scientific">Heligmosomoides polygyrus</name>
    <name type="common">Parasitic roundworm</name>
    <dbReference type="NCBI Taxonomy" id="6339"/>
    <lineage>
        <taxon>Eukaryota</taxon>
        <taxon>Metazoa</taxon>
        <taxon>Ecdysozoa</taxon>
        <taxon>Nematoda</taxon>
        <taxon>Chromadorea</taxon>
        <taxon>Rhabditida</taxon>
        <taxon>Rhabditina</taxon>
        <taxon>Rhabditomorpha</taxon>
        <taxon>Strongyloidea</taxon>
        <taxon>Heligmosomidae</taxon>
        <taxon>Heligmosomoides</taxon>
    </lineage>
</organism>